<keyword evidence="2" id="KW-1185">Reference proteome</keyword>
<name>A0ABZ2K204_9BACT</name>
<evidence type="ECO:0008006" key="3">
    <source>
        <dbReference type="Google" id="ProtNLM"/>
    </source>
</evidence>
<protein>
    <recommendedName>
        <fullName evidence="3">Lipoprotein</fullName>
    </recommendedName>
</protein>
<dbReference type="RefSeq" id="WP_394842723.1">
    <property type="nucleotide sequence ID" value="NZ_CP089982.1"/>
</dbReference>
<evidence type="ECO:0000313" key="1">
    <source>
        <dbReference type="EMBL" id="WXA92104.1"/>
    </source>
</evidence>
<dbReference type="PROSITE" id="PS51257">
    <property type="entry name" value="PROKAR_LIPOPROTEIN"/>
    <property type="match status" value="1"/>
</dbReference>
<organism evidence="1 2">
    <name type="scientific">Pendulispora brunnea</name>
    <dbReference type="NCBI Taxonomy" id="2905690"/>
    <lineage>
        <taxon>Bacteria</taxon>
        <taxon>Pseudomonadati</taxon>
        <taxon>Myxococcota</taxon>
        <taxon>Myxococcia</taxon>
        <taxon>Myxococcales</taxon>
        <taxon>Sorangiineae</taxon>
        <taxon>Pendulisporaceae</taxon>
        <taxon>Pendulispora</taxon>
    </lineage>
</organism>
<reference evidence="1 2" key="1">
    <citation type="submission" date="2021-12" db="EMBL/GenBank/DDBJ databases">
        <title>Discovery of the Pendulisporaceae a myxobacterial family with distinct sporulation behavior and unique specialized metabolism.</title>
        <authorList>
            <person name="Garcia R."/>
            <person name="Popoff A."/>
            <person name="Bader C.D."/>
            <person name="Loehr J."/>
            <person name="Walesch S."/>
            <person name="Walt C."/>
            <person name="Boldt J."/>
            <person name="Bunk B."/>
            <person name="Haeckl F.J.F.P.J."/>
            <person name="Gunesch A.P."/>
            <person name="Birkelbach J."/>
            <person name="Nuebel U."/>
            <person name="Pietschmann T."/>
            <person name="Bach T."/>
            <person name="Mueller R."/>
        </authorList>
    </citation>
    <scope>NUCLEOTIDE SEQUENCE [LARGE SCALE GENOMIC DNA]</scope>
    <source>
        <strain evidence="1 2">MSr12523</strain>
    </source>
</reference>
<dbReference type="EMBL" id="CP089982">
    <property type="protein sequence ID" value="WXA92104.1"/>
    <property type="molecule type" value="Genomic_DNA"/>
</dbReference>
<evidence type="ECO:0000313" key="2">
    <source>
        <dbReference type="Proteomes" id="UP001379533"/>
    </source>
</evidence>
<dbReference type="Proteomes" id="UP001379533">
    <property type="component" value="Chromosome"/>
</dbReference>
<accession>A0ABZ2K204</accession>
<sequence length="162" mass="17404">MKVRFSLLLALLVAACSSEDDGGYDALFNTPSSTNNTPNSVRGLWVAHVARNENDGVDSDIDVRMFVSESNLKLACRCRYPDNTVLTAGITVGAQISNTDLVTTQDAENAPASGNHTCRIVAKAGTLGYHIRGFELEFQGDGLPYPQFATSKYVPPFAKASD</sequence>
<proteinExistence type="predicted"/>
<gene>
    <name evidence="1" type="ORF">LZC95_37335</name>
</gene>